<feature type="region of interest" description="Disordered" evidence="1">
    <location>
        <begin position="141"/>
        <end position="171"/>
    </location>
</feature>
<feature type="region of interest" description="Disordered" evidence="1">
    <location>
        <begin position="273"/>
        <end position="292"/>
    </location>
</feature>
<dbReference type="Proteomes" id="UP000789831">
    <property type="component" value="Unassembled WGS sequence"/>
</dbReference>
<dbReference type="Gene3D" id="1.10.10.60">
    <property type="entry name" value="Homeodomain-like"/>
    <property type="match status" value="1"/>
</dbReference>
<evidence type="ECO:0000313" key="2">
    <source>
        <dbReference type="EMBL" id="CAG8607053.1"/>
    </source>
</evidence>
<dbReference type="InterPro" id="IPR009057">
    <property type="entry name" value="Homeodomain-like_sf"/>
</dbReference>
<comment type="caution">
    <text evidence="2">The sequence shown here is derived from an EMBL/GenBank/DDBJ whole genome shotgun (WGS) entry which is preliminary data.</text>
</comment>
<feature type="compositionally biased region" description="Low complexity" evidence="1">
    <location>
        <begin position="31"/>
        <end position="63"/>
    </location>
</feature>
<dbReference type="EMBL" id="CAJVPL010002330">
    <property type="protein sequence ID" value="CAG8607053.1"/>
    <property type="molecule type" value="Genomic_DNA"/>
</dbReference>
<dbReference type="SUPFAM" id="SSF46689">
    <property type="entry name" value="Homeodomain-like"/>
    <property type="match status" value="1"/>
</dbReference>
<keyword evidence="3" id="KW-1185">Reference proteome</keyword>
<gene>
    <name evidence="2" type="ORF">AGERDE_LOCUS9394</name>
</gene>
<protein>
    <submittedName>
        <fullName evidence="2">7296_t:CDS:1</fullName>
    </submittedName>
</protein>
<name>A0A9N9GJT8_9GLOM</name>
<feature type="compositionally biased region" description="Polar residues" evidence="1">
    <location>
        <begin position="141"/>
        <end position="158"/>
    </location>
</feature>
<reference evidence="2" key="1">
    <citation type="submission" date="2021-06" db="EMBL/GenBank/DDBJ databases">
        <authorList>
            <person name="Kallberg Y."/>
            <person name="Tangrot J."/>
            <person name="Rosling A."/>
        </authorList>
    </citation>
    <scope>NUCLEOTIDE SEQUENCE</scope>
    <source>
        <strain evidence="2">MT106</strain>
    </source>
</reference>
<accession>A0A9N9GJT8</accession>
<organism evidence="2 3">
    <name type="scientific">Ambispora gerdemannii</name>
    <dbReference type="NCBI Taxonomy" id="144530"/>
    <lineage>
        <taxon>Eukaryota</taxon>
        <taxon>Fungi</taxon>
        <taxon>Fungi incertae sedis</taxon>
        <taxon>Mucoromycota</taxon>
        <taxon>Glomeromycotina</taxon>
        <taxon>Glomeromycetes</taxon>
        <taxon>Archaeosporales</taxon>
        <taxon>Ambisporaceae</taxon>
        <taxon>Ambispora</taxon>
    </lineage>
</organism>
<sequence>MTDIVGQVTIETLEEKKYSSSVVKIRDGTTSLDSSRSSANVSNCNNCSSDNENNNNGVKKNSNQVLSSSPQPSNFYLTSKNPINFSKRYYYAENDDFNLEYSQSPLSGAQIASINDNNRRLYDLEEWNDLSNVSAMSLNNVTRPPLTHKSSNTESLSEYTGEESHNSKNNSTRARAIKNLPSLFRPSVHPSNLNSNSGYDNAGLPSIHKENILDIEESSIDLNRNDLNHFEEDLSSDDELNEQVFHVLAGPRNTVGKTLSKTITSLNIQRRLQSNTGRKESTEKSFCSEKPMDAIGGGGTRKKLSLSLNDKRIYSKIRWSEALAQGWNKTIWMRMEVDTKNLFSNQTPYSLYAKWLSLPRKHQMTAEMPPEKIKLWSETEVDLLKKGIKFFGENWDLIQKTYLPKKTISLICKKSHDLCQHDEIHNLPKRWSIEVNLLKIENLQ</sequence>
<evidence type="ECO:0000256" key="1">
    <source>
        <dbReference type="SAM" id="MobiDB-lite"/>
    </source>
</evidence>
<feature type="compositionally biased region" description="Polar residues" evidence="1">
    <location>
        <begin position="64"/>
        <end position="78"/>
    </location>
</feature>
<dbReference type="AlphaFoldDB" id="A0A9N9GJT8"/>
<feature type="compositionally biased region" description="Basic and acidic residues" evidence="1">
    <location>
        <begin position="277"/>
        <end position="292"/>
    </location>
</feature>
<dbReference type="OrthoDB" id="2143914at2759"/>
<evidence type="ECO:0000313" key="3">
    <source>
        <dbReference type="Proteomes" id="UP000789831"/>
    </source>
</evidence>
<proteinExistence type="predicted"/>
<feature type="region of interest" description="Disordered" evidence="1">
    <location>
        <begin position="29"/>
        <end position="78"/>
    </location>
</feature>